<keyword evidence="3" id="KW-1185">Reference proteome</keyword>
<evidence type="ECO:0000313" key="2">
    <source>
        <dbReference type="EMBL" id="KJL31383.1"/>
    </source>
</evidence>
<name>A0A0F0LE26_9MICO</name>
<dbReference type="EMBL" id="JYIX01000039">
    <property type="protein sequence ID" value="KJL31383.1"/>
    <property type="molecule type" value="Genomic_DNA"/>
</dbReference>
<gene>
    <name evidence="2" type="ORF">RS86_03506</name>
</gene>
<evidence type="ECO:0000259" key="1">
    <source>
        <dbReference type="SMART" id="SM00507"/>
    </source>
</evidence>
<dbReference type="AlphaFoldDB" id="A0A0F0LE26"/>
<dbReference type="Gene3D" id="1.10.30.50">
    <property type="match status" value="1"/>
</dbReference>
<feature type="domain" description="HNH nuclease" evidence="1">
    <location>
        <begin position="354"/>
        <end position="406"/>
    </location>
</feature>
<evidence type="ECO:0000313" key="3">
    <source>
        <dbReference type="Proteomes" id="UP000033740"/>
    </source>
</evidence>
<reference evidence="2 3" key="1">
    <citation type="submission" date="2015-02" db="EMBL/GenBank/DDBJ databases">
        <title>Draft genome sequences of ten Microbacterium spp. with emphasis on heavy metal contaminated environments.</title>
        <authorList>
            <person name="Corretto E."/>
        </authorList>
    </citation>
    <scope>NUCLEOTIDE SEQUENCE [LARGE SCALE GENOMIC DNA]</scope>
    <source>
        <strain evidence="2 3">ARN176</strain>
    </source>
</reference>
<protein>
    <recommendedName>
        <fullName evidence="1">HNH nuclease domain-containing protein</fullName>
    </recommendedName>
</protein>
<proteinExistence type="predicted"/>
<dbReference type="InterPro" id="IPR003870">
    <property type="entry name" value="DUF222"/>
</dbReference>
<comment type="caution">
    <text evidence="2">The sequence shown here is derived from an EMBL/GenBank/DDBJ whole genome shotgun (WGS) entry which is preliminary data.</text>
</comment>
<dbReference type="RefSeq" id="WP_045273514.1">
    <property type="nucleotide sequence ID" value="NZ_JYIX01000039.1"/>
</dbReference>
<dbReference type="CDD" id="cd00085">
    <property type="entry name" value="HNHc"/>
    <property type="match status" value="1"/>
</dbReference>
<accession>A0A0F0LE26</accession>
<dbReference type="Pfam" id="PF02720">
    <property type="entry name" value="DUF222"/>
    <property type="match status" value="1"/>
</dbReference>
<organism evidence="2 3">
    <name type="scientific">Microbacterium azadirachtae</name>
    <dbReference type="NCBI Taxonomy" id="582680"/>
    <lineage>
        <taxon>Bacteria</taxon>
        <taxon>Bacillati</taxon>
        <taxon>Actinomycetota</taxon>
        <taxon>Actinomycetes</taxon>
        <taxon>Micrococcales</taxon>
        <taxon>Microbacteriaceae</taxon>
        <taxon>Microbacterium</taxon>
    </lineage>
</organism>
<sequence length="449" mass="49223">MAIIDPHLVRSDEIVDRCREIDRRIAALEAEKSALLGARVQLLLDELSPGADGFESAERSMFAEVSAGLHISRAAAVRALATGWSLNDRFPMTRAALAAGEISLRHAVVIVQAAAPLDIADVDAHHRYEELVVPCAAAETAPRAEAFARSAAAAVAPQSTTERHRRARGDRQVRVTDVDDGMAWLEILMPSPLAHAAHDRLTAIARRIRLTGDAEAGGAFHGPHAPQAGQELGDDDRRRLELFASMAEDLQEPARDTRSLDEIRADIATDLLLASDTDLMPESGIDSIRATVQVTIAAPTLTGADDRPAELDGHGPVDVDLARRLAATADVWDRLFLDARGMLTRTDTYAPTERMRRFLRARDQRCRFPGCRMPARSCDMDHNHDHAKGGPTDLGNLCCLCRGHHALKHPDLDDRWRWHAIPQPGGIIEWISPDGRAYIDEPPPRVQFV</sequence>
<dbReference type="InterPro" id="IPR003615">
    <property type="entry name" value="HNH_nuc"/>
</dbReference>
<dbReference type="PATRIC" id="fig|582680.6.peg.3590"/>
<dbReference type="Proteomes" id="UP000033740">
    <property type="component" value="Unassembled WGS sequence"/>
</dbReference>
<dbReference type="STRING" id="582680.RS86_03506"/>
<dbReference type="SMART" id="SM00507">
    <property type="entry name" value="HNHc"/>
    <property type="match status" value="1"/>
</dbReference>